<feature type="transmembrane region" description="Helical" evidence="7">
    <location>
        <begin position="264"/>
        <end position="281"/>
    </location>
</feature>
<keyword evidence="2" id="KW-0813">Transport</keyword>
<keyword evidence="3" id="KW-1003">Cell membrane</keyword>
<dbReference type="Pfam" id="PF07690">
    <property type="entry name" value="MFS_1"/>
    <property type="match status" value="1"/>
</dbReference>
<dbReference type="GO" id="GO:0005886">
    <property type="term" value="C:plasma membrane"/>
    <property type="evidence" value="ECO:0007669"/>
    <property type="project" value="UniProtKB-SubCell"/>
</dbReference>
<keyword evidence="6 7" id="KW-0472">Membrane</keyword>
<evidence type="ECO:0000256" key="3">
    <source>
        <dbReference type="ARBA" id="ARBA00022475"/>
    </source>
</evidence>
<dbReference type="Gene3D" id="1.20.1250.20">
    <property type="entry name" value="MFS general substrate transporter like domains"/>
    <property type="match status" value="1"/>
</dbReference>
<dbReference type="Proteomes" id="UP000752013">
    <property type="component" value="Unassembled WGS sequence"/>
</dbReference>
<dbReference type="InterPro" id="IPR005828">
    <property type="entry name" value="MFS_sugar_transport-like"/>
</dbReference>
<organism evidence="9 10">
    <name type="scientific">Entomospira nematocerorum</name>
    <dbReference type="NCBI Taxonomy" id="2719987"/>
    <lineage>
        <taxon>Bacteria</taxon>
        <taxon>Pseudomonadati</taxon>
        <taxon>Spirochaetota</taxon>
        <taxon>Spirochaetia</taxon>
        <taxon>Spirochaetales</taxon>
        <taxon>Spirochaetaceae</taxon>
        <taxon>Entomospira</taxon>
    </lineage>
</organism>
<evidence type="ECO:0000259" key="8">
    <source>
        <dbReference type="PROSITE" id="PS50850"/>
    </source>
</evidence>
<keyword evidence="5 7" id="KW-1133">Transmembrane helix</keyword>
<feature type="transmembrane region" description="Helical" evidence="7">
    <location>
        <begin position="57"/>
        <end position="78"/>
    </location>
</feature>
<dbReference type="PANTHER" id="PTHR43414:SF1">
    <property type="entry name" value="PEPTIDE PERMEASE"/>
    <property type="match status" value="1"/>
</dbReference>
<dbReference type="PANTHER" id="PTHR43414">
    <property type="entry name" value="MULTIDRUG RESISTANCE PROTEIN MDTG"/>
    <property type="match status" value="1"/>
</dbReference>
<keyword evidence="4 7" id="KW-0812">Transmembrane</keyword>
<accession>A0A968GEE8</accession>
<dbReference type="Pfam" id="PF00083">
    <property type="entry name" value="Sugar_tr"/>
    <property type="match status" value="1"/>
</dbReference>
<protein>
    <submittedName>
        <fullName evidence="9">Multidrug efflux MFS transporter</fullName>
    </submittedName>
</protein>
<feature type="domain" description="Major facilitator superfamily (MFS) profile" evidence="8">
    <location>
        <begin position="15"/>
        <end position="407"/>
    </location>
</feature>
<keyword evidence="10" id="KW-1185">Reference proteome</keyword>
<feature type="transmembrane region" description="Helical" evidence="7">
    <location>
        <begin position="383"/>
        <end position="402"/>
    </location>
</feature>
<name>A0A968GEE8_9SPIO</name>
<evidence type="ECO:0000313" key="10">
    <source>
        <dbReference type="Proteomes" id="UP000752013"/>
    </source>
</evidence>
<feature type="transmembrane region" description="Helical" evidence="7">
    <location>
        <begin position="293"/>
        <end position="310"/>
    </location>
</feature>
<evidence type="ECO:0000256" key="5">
    <source>
        <dbReference type="ARBA" id="ARBA00022989"/>
    </source>
</evidence>
<dbReference type="GO" id="GO:0022857">
    <property type="term" value="F:transmembrane transporter activity"/>
    <property type="evidence" value="ECO:0007669"/>
    <property type="project" value="InterPro"/>
</dbReference>
<dbReference type="EMBL" id="JAATLK010000001">
    <property type="protein sequence ID" value="NIZ46765.1"/>
    <property type="molecule type" value="Genomic_DNA"/>
</dbReference>
<feature type="transmembrane region" description="Helical" evidence="7">
    <location>
        <begin position="141"/>
        <end position="161"/>
    </location>
</feature>
<proteinExistence type="predicted"/>
<evidence type="ECO:0000256" key="7">
    <source>
        <dbReference type="SAM" id="Phobius"/>
    </source>
</evidence>
<evidence type="ECO:0000256" key="2">
    <source>
        <dbReference type="ARBA" id="ARBA00022448"/>
    </source>
</evidence>
<dbReference type="InterPro" id="IPR036259">
    <property type="entry name" value="MFS_trans_sf"/>
</dbReference>
<dbReference type="InterPro" id="IPR020846">
    <property type="entry name" value="MFS_dom"/>
</dbReference>
<evidence type="ECO:0000256" key="4">
    <source>
        <dbReference type="ARBA" id="ARBA00022692"/>
    </source>
</evidence>
<dbReference type="RefSeq" id="WP_167703215.1">
    <property type="nucleotide sequence ID" value="NZ_CP118168.1"/>
</dbReference>
<comment type="subcellular location">
    <subcellularLocation>
        <location evidence="1">Cell membrane</location>
        <topology evidence="1">Multi-pass membrane protein</topology>
    </subcellularLocation>
</comment>
<reference evidence="9" key="1">
    <citation type="submission" date="2020-03" db="EMBL/GenBank/DDBJ databases">
        <title>Spirochaetal bacteria isolated from arthropods constitute a novel genus Entomospira genus novum within the order Spirochaetales.</title>
        <authorList>
            <person name="Grana-Miraglia L."/>
            <person name="Sikutova S."/>
            <person name="Fingerle V."/>
            <person name="Sing A."/>
            <person name="Castillo-Ramirez S."/>
            <person name="Margos G."/>
            <person name="Rudolf I."/>
        </authorList>
    </citation>
    <scope>NUCLEOTIDE SEQUENCE</scope>
    <source>
        <strain evidence="9">BR208</strain>
    </source>
</reference>
<feature type="transmembrane region" description="Helical" evidence="7">
    <location>
        <begin position="85"/>
        <end position="104"/>
    </location>
</feature>
<dbReference type="PROSITE" id="PS50850">
    <property type="entry name" value="MFS"/>
    <property type="match status" value="1"/>
</dbReference>
<gene>
    <name evidence="9" type="ORF">HCT46_02355</name>
</gene>
<feature type="transmembrane region" description="Helical" evidence="7">
    <location>
        <begin position="173"/>
        <end position="194"/>
    </location>
</feature>
<dbReference type="InterPro" id="IPR011701">
    <property type="entry name" value="MFS"/>
</dbReference>
<feature type="transmembrane region" description="Helical" evidence="7">
    <location>
        <begin position="316"/>
        <end position="339"/>
    </location>
</feature>
<evidence type="ECO:0000256" key="6">
    <source>
        <dbReference type="ARBA" id="ARBA00023136"/>
    </source>
</evidence>
<evidence type="ECO:0000256" key="1">
    <source>
        <dbReference type="ARBA" id="ARBA00004651"/>
    </source>
</evidence>
<feature type="transmembrane region" description="Helical" evidence="7">
    <location>
        <begin position="116"/>
        <end position="134"/>
    </location>
</feature>
<feature type="transmembrane region" description="Helical" evidence="7">
    <location>
        <begin position="215"/>
        <end position="244"/>
    </location>
</feature>
<dbReference type="SUPFAM" id="SSF103473">
    <property type="entry name" value="MFS general substrate transporter"/>
    <property type="match status" value="1"/>
</dbReference>
<dbReference type="AlphaFoldDB" id="A0A968GEE8"/>
<evidence type="ECO:0000313" key="9">
    <source>
        <dbReference type="EMBL" id="NIZ46765.1"/>
    </source>
</evidence>
<feature type="transmembrane region" description="Helical" evidence="7">
    <location>
        <begin position="12"/>
        <end position="37"/>
    </location>
</feature>
<feature type="transmembrane region" description="Helical" evidence="7">
    <location>
        <begin position="360"/>
        <end position="377"/>
    </location>
</feature>
<sequence length="420" mass="46157">MNIIYHSKKVNWKIIVATILFSEMLTIAAFTITVPILPLILKDFFDLEGQELTKWTGFLGAGPSFAMMILMPVWGILADKYGKRLMLLRALVTGIIIIGLMSFVQTPLQLLVLQTLQGGFTGSIAAATVLVLYYTPKSHTISILALLQVAIFLGKSIGPFLGGSVYDTFGGRWNFPITSLILLVSLILLIIVVPKDKPSPKDISQPMINNGVRKGLHPFLLFLMSMTFSIAIAFSLVNSIFVIYVKNIVSEIPELLGNLGRINGMIMSISNLAMAAGALLFSRLAKYIKMEKMLIFAVIGTAIFYLPQIYAPNWQVILVIRSMESFFVGGITPALQYFISRYAEKERQGAIFGLNRSLDGLGLTFGPLIGVMIVNSHEGSFQPVFILGSFLLVLIALIFMIVSSQEKRRSPGLICACQSS</sequence>
<comment type="caution">
    <text evidence="9">The sequence shown here is derived from an EMBL/GenBank/DDBJ whole genome shotgun (WGS) entry which is preliminary data.</text>
</comment>